<dbReference type="PANTHER" id="PTHR33420">
    <property type="entry name" value="FIMBRIAL SUBUNIT ELFA-RELATED"/>
    <property type="match status" value="1"/>
</dbReference>
<evidence type="ECO:0000313" key="3">
    <source>
        <dbReference type="EMBL" id="ALR78151.1"/>
    </source>
</evidence>
<feature type="chain" id="PRO_5033039828" evidence="1">
    <location>
        <begin position="21"/>
        <end position="172"/>
    </location>
</feature>
<sequence length="172" mass="17511">MKRFALAACVSLAMMAQPQAHQGTVYVTGTITDNTCVVSPDSKNLTVPMGDVSSKQFSRAGDGSRYEPFVINLEKCGGAASGVTVHFAGTSDSRNPALLALTGGAGYAAGVGVGIYNPDKSLIPLGAESGNTPISPNQATVALHFYARYIADGDSVAAGTANASATFVLTYA</sequence>
<dbReference type="InterPro" id="IPR036937">
    <property type="entry name" value="Adhesion_dom_fimbrial_sf"/>
</dbReference>
<dbReference type="InterPro" id="IPR008966">
    <property type="entry name" value="Adhesion_dom_sf"/>
</dbReference>
<dbReference type="EMBL" id="CP012871">
    <property type="protein sequence ID" value="ALR78151.1"/>
    <property type="molecule type" value="Genomic_DNA"/>
</dbReference>
<proteinExistence type="predicted"/>
<dbReference type="GO" id="GO:0043709">
    <property type="term" value="P:cell adhesion involved in single-species biofilm formation"/>
    <property type="evidence" value="ECO:0007669"/>
    <property type="project" value="TreeGrafter"/>
</dbReference>
<accession>A0A806XHL1</accession>
<dbReference type="InterPro" id="IPR000259">
    <property type="entry name" value="Adhesion_dom_fimbrial"/>
</dbReference>
<evidence type="ECO:0000259" key="2">
    <source>
        <dbReference type="Pfam" id="PF00419"/>
    </source>
</evidence>
<dbReference type="RefSeq" id="WP_062742094.1">
    <property type="nucleotide sequence ID" value="NZ_CP012871.1"/>
</dbReference>
<dbReference type="GO" id="GO:0009289">
    <property type="term" value="C:pilus"/>
    <property type="evidence" value="ECO:0007669"/>
    <property type="project" value="InterPro"/>
</dbReference>
<reference evidence="4" key="1">
    <citation type="submission" date="2015-10" db="EMBL/GenBank/DDBJ databases">
        <title>Complete Genome Sequencing of Klebsiella sp. strain G5.</title>
        <authorList>
            <person name="Chan K.-G."/>
            <person name="Chen J.-W."/>
        </authorList>
    </citation>
    <scope>NUCLEOTIDE SEQUENCE [LARGE SCALE GENOMIC DNA]</scope>
    <source>
        <strain evidence="4">G5</strain>
    </source>
</reference>
<dbReference type="Pfam" id="PF00419">
    <property type="entry name" value="Fimbrial"/>
    <property type="match status" value="1"/>
</dbReference>
<gene>
    <name evidence="3" type="ORF">AO703_18270</name>
</gene>
<feature type="domain" description="Fimbrial-type adhesion" evidence="2">
    <location>
        <begin position="26"/>
        <end position="171"/>
    </location>
</feature>
<dbReference type="PANTHER" id="PTHR33420:SF25">
    <property type="entry name" value="PROTEIN FIMF"/>
    <property type="match status" value="1"/>
</dbReference>
<evidence type="ECO:0000313" key="4">
    <source>
        <dbReference type="Proteomes" id="UP000069162"/>
    </source>
</evidence>
<dbReference type="Proteomes" id="UP000069162">
    <property type="component" value="Chromosome"/>
</dbReference>
<dbReference type="Gene3D" id="2.60.40.1090">
    <property type="entry name" value="Fimbrial-type adhesion domain"/>
    <property type="match status" value="1"/>
</dbReference>
<evidence type="ECO:0000256" key="1">
    <source>
        <dbReference type="SAM" id="SignalP"/>
    </source>
</evidence>
<dbReference type="InterPro" id="IPR050263">
    <property type="entry name" value="Bact_Fimbrial_Adh_Pro"/>
</dbReference>
<protein>
    <submittedName>
        <fullName evidence="3">Fimbrial protein</fullName>
    </submittedName>
</protein>
<feature type="signal peptide" evidence="1">
    <location>
        <begin position="1"/>
        <end position="20"/>
    </location>
</feature>
<keyword evidence="1" id="KW-0732">Signal</keyword>
<dbReference type="SUPFAM" id="SSF49401">
    <property type="entry name" value="Bacterial adhesins"/>
    <property type="match status" value="1"/>
</dbReference>
<organism evidence="3 4">
    <name type="scientific">[Enterobacter] lignolyticus</name>
    <dbReference type="NCBI Taxonomy" id="1334193"/>
    <lineage>
        <taxon>Bacteria</taxon>
        <taxon>Pseudomonadati</taxon>
        <taxon>Pseudomonadota</taxon>
        <taxon>Gammaproteobacteria</taxon>
        <taxon>Enterobacterales</taxon>
        <taxon>Enterobacteriaceae</taxon>
        <taxon>Pluralibacter</taxon>
    </lineage>
</organism>
<dbReference type="KEGG" id="kle:AO703_18270"/>
<dbReference type="OrthoDB" id="6522787at2"/>
<dbReference type="AlphaFoldDB" id="A0A806XHL1"/>
<name>A0A806XHL1_9ENTR</name>